<evidence type="ECO:0000313" key="1">
    <source>
        <dbReference type="EMBL" id="GAG13749.1"/>
    </source>
</evidence>
<gene>
    <name evidence="1" type="ORF">S01H1_33967</name>
</gene>
<organism evidence="1">
    <name type="scientific">marine sediment metagenome</name>
    <dbReference type="NCBI Taxonomy" id="412755"/>
    <lineage>
        <taxon>unclassified sequences</taxon>
        <taxon>metagenomes</taxon>
        <taxon>ecological metagenomes</taxon>
    </lineage>
</organism>
<dbReference type="AlphaFoldDB" id="X0V6C9"/>
<name>X0V6C9_9ZZZZ</name>
<dbReference type="EMBL" id="BARS01021117">
    <property type="protein sequence ID" value="GAG13749.1"/>
    <property type="molecule type" value="Genomic_DNA"/>
</dbReference>
<comment type="caution">
    <text evidence="1">The sequence shown here is derived from an EMBL/GenBank/DDBJ whole genome shotgun (WGS) entry which is preliminary data.</text>
</comment>
<proteinExistence type="predicted"/>
<protein>
    <submittedName>
        <fullName evidence="1">Uncharacterized protein</fullName>
    </submittedName>
</protein>
<reference evidence="1" key="1">
    <citation type="journal article" date="2014" name="Front. Microbiol.">
        <title>High frequency of phylogenetically diverse reductive dehalogenase-homologous genes in deep subseafloor sedimentary metagenomes.</title>
        <authorList>
            <person name="Kawai M."/>
            <person name="Futagami T."/>
            <person name="Toyoda A."/>
            <person name="Takaki Y."/>
            <person name="Nishi S."/>
            <person name="Hori S."/>
            <person name="Arai W."/>
            <person name="Tsubouchi T."/>
            <person name="Morono Y."/>
            <person name="Uchiyama I."/>
            <person name="Ito T."/>
            <person name="Fujiyama A."/>
            <person name="Inagaki F."/>
            <person name="Takami H."/>
        </authorList>
    </citation>
    <scope>NUCLEOTIDE SEQUENCE</scope>
    <source>
        <strain evidence="1">Expedition CK06-06</strain>
    </source>
</reference>
<accession>X0V6C9</accession>
<sequence length="52" mass="5871">MKIPFNKPFIAGKELCYIAQAVMVDLTYPVTARLRDAAMNGWRTNWDVPGLS</sequence>